<dbReference type="Proteomes" id="UP000236721">
    <property type="component" value="Unassembled WGS sequence"/>
</dbReference>
<sequence>MNQSHYAHLELGHVTVHNINKIGEHPIIKQHNNTEEPACGNKRHCI</sequence>
<protein>
    <submittedName>
        <fullName evidence="1">Uncharacterized protein</fullName>
    </submittedName>
</protein>
<dbReference type="EMBL" id="FNVG01000025">
    <property type="protein sequence ID" value="SEG63473.1"/>
    <property type="molecule type" value="Genomic_DNA"/>
</dbReference>
<accession>A0A1H6BS08</accession>
<name>A0A1H6BS08_9VIBR</name>
<keyword evidence="2" id="KW-1185">Reference proteome</keyword>
<gene>
    <name evidence="1" type="ORF">SAMN04488244_12516</name>
</gene>
<dbReference type="AlphaFoldDB" id="A0A1H6BS08"/>
<reference evidence="2" key="1">
    <citation type="submission" date="2016-10" db="EMBL/GenBank/DDBJ databases">
        <authorList>
            <person name="Varghese N."/>
            <person name="Submissions S."/>
        </authorList>
    </citation>
    <scope>NUCLEOTIDE SEQUENCE [LARGE SCALE GENOMIC DNA]</scope>
    <source>
        <strain evidence="2">CGMCC 1.7062</strain>
    </source>
</reference>
<organism evidence="1 2">
    <name type="scientific">Vibrio hangzhouensis</name>
    <dbReference type="NCBI Taxonomy" id="462991"/>
    <lineage>
        <taxon>Bacteria</taxon>
        <taxon>Pseudomonadati</taxon>
        <taxon>Pseudomonadota</taxon>
        <taxon>Gammaproteobacteria</taxon>
        <taxon>Vibrionales</taxon>
        <taxon>Vibrionaceae</taxon>
        <taxon>Vibrio</taxon>
    </lineage>
</organism>
<evidence type="ECO:0000313" key="1">
    <source>
        <dbReference type="EMBL" id="SEG63473.1"/>
    </source>
</evidence>
<proteinExistence type="predicted"/>
<evidence type="ECO:0000313" key="2">
    <source>
        <dbReference type="Proteomes" id="UP000236721"/>
    </source>
</evidence>